<feature type="transmembrane region" description="Helical" evidence="8">
    <location>
        <begin position="315"/>
        <end position="333"/>
    </location>
</feature>
<dbReference type="OrthoDB" id="1695362at2759"/>
<feature type="transmembrane region" description="Helical" evidence="8">
    <location>
        <begin position="492"/>
        <end position="512"/>
    </location>
</feature>
<dbReference type="EMBL" id="HG739091">
    <property type="protein sequence ID" value="CDP01518.1"/>
    <property type="molecule type" value="Genomic_DNA"/>
</dbReference>
<comment type="subcellular location">
    <subcellularLocation>
        <location evidence="1">Plastid</location>
        <location evidence="1">Chloroplast inner membrane</location>
        <topology evidence="1">Multi-pass membrane protein</topology>
    </subcellularLocation>
</comment>
<dbReference type="Gramene" id="CDP01518">
    <property type="protein sequence ID" value="CDP01518"/>
    <property type="gene ID" value="GSCOC_T00036600001"/>
</dbReference>
<keyword evidence="5 8" id="KW-1133">Transmembrane helix</keyword>
<dbReference type="InterPro" id="IPR030676">
    <property type="entry name" value="CitT-rel"/>
</dbReference>
<feature type="compositionally biased region" description="Basic and acidic residues" evidence="7">
    <location>
        <begin position="7"/>
        <end position="17"/>
    </location>
</feature>
<feature type="transmembrane region" description="Helical" evidence="8">
    <location>
        <begin position="260"/>
        <end position="283"/>
    </location>
</feature>
<keyword evidence="3 8" id="KW-0812">Transmembrane</keyword>
<protein>
    <submittedName>
        <fullName evidence="9">Uncharacterized protein</fullName>
    </submittedName>
</protein>
<evidence type="ECO:0000256" key="2">
    <source>
        <dbReference type="ARBA" id="ARBA00007349"/>
    </source>
</evidence>
<feature type="transmembrane region" description="Helical" evidence="8">
    <location>
        <begin position="51"/>
        <end position="69"/>
    </location>
</feature>
<feature type="transmembrane region" description="Helical" evidence="8">
    <location>
        <begin position="118"/>
        <end position="139"/>
    </location>
</feature>
<evidence type="ECO:0000256" key="6">
    <source>
        <dbReference type="ARBA" id="ARBA00023136"/>
    </source>
</evidence>
<name>A0A068U1N0_COFCA</name>
<reference evidence="10" key="1">
    <citation type="journal article" date="2014" name="Science">
        <title>The coffee genome provides insight into the convergent evolution of caffeine biosynthesis.</title>
        <authorList>
            <person name="Denoeud F."/>
            <person name="Carretero-Paulet L."/>
            <person name="Dereeper A."/>
            <person name="Droc G."/>
            <person name="Guyot R."/>
            <person name="Pietrella M."/>
            <person name="Zheng C."/>
            <person name="Alberti A."/>
            <person name="Anthony F."/>
            <person name="Aprea G."/>
            <person name="Aury J.M."/>
            <person name="Bento P."/>
            <person name="Bernard M."/>
            <person name="Bocs S."/>
            <person name="Campa C."/>
            <person name="Cenci A."/>
            <person name="Combes M.C."/>
            <person name="Crouzillat D."/>
            <person name="Da Silva C."/>
            <person name="Daddiego L."/>
            <person name="De Bellis F."/>
            <person name="Dussert S."/>
            <person name="Garsmeur O."/>
            <person name="Gayraud T."/>
            <person name="Guignon V."/>
            <person name="Jahn K."/>
            <person name="Jamilloux V."/>
            <person name="Joet T."/>
            <person name="Labadie K."/>
            <person name="Lan T."/>
            <person name="Leclercq J."/>
            <person name="Lepelley M."/>
            <person name="Leroy T."/>
            <person name="Li L.T."/>
            <person name="Librado P."/>
            <person name="Lopez L."/>
            <person name="Munoz A."/>
            <person name="Noel B."/>
            <person name="Pallavicini A."/>
            <person name="Perrotta G."/>
            <person name="Poncet V."/>
            <person name="Pot D."/>
            <person name="Priyono X."/>
            <person name="Rigoreau M."/>
            <person name="Rouard M."/>
            <person name="Rozas J."/>
            <person name="Tranchant-Dubreuil C."/>
            <person name="VanBuren R."/>
            <person name="Zhang Q."/>
            <person name="Andrade A.C."/>
            <person name="Argout X."/>
            <person name="Bertrand B."/>
            <person name="de Kochko A."/>
            <person name="Graziosi G."/>
            <person name="Henry R.J."/>
            <person name="Jayarama X."/>
            <person name="Ming R."/>
            <person name="Nagai C."/>
            <person name="Rounsley S."/>
            <person name="Sankoff D."/>
            <person name="Giuliano G."/>
            <person name="Albert V.A."/>
            <person name="Wincker P."/>
            <person name="Lashermes P."/>
        </authorList>
    </citation>
    <scope>NUCLEOTIDE SEQUENCE [LARGE SCALE GENOMIC DNA]</scope>
    <source>
        <strain evidence="10">cv. DH200-94</strain>
    </source>
</reference>
<dbReference type="PANTHER" id="PTHR42826">
    <property type="entry name" value="DICARBOXYLATE TRANSPORTER 2.1, CHLOROPLASTIC"/>
    <property type="match status" value="1"/>
</dbReference>
<dbReference type="OMA" id="KHTIDAP"/>
<proteinExistence type="inferred from homology"/>
<dbReference type="STRING" id="49390.A0A068U1N0"/>
<evidence type="ECO:0000256" key="4">
    <source>
        <dbReference type="ARBA" id="ARBA00022780"/>
    </source>
</evidence>
<evidence type="ECO:0000313" key="9">
    <source>
        <dbReference type="EMBL" id="CDP01518.1"/>
    </source>
</evidence>
<keyword evidence="6 8" id="KW-0472">Membrane</keyword>
<evidence type="ECO:0000256" key="5">
    <source>
        <dbReference type="ARBA" id="ARBA00022989"/>
    </source>
</evidence>
<evidence type="ECO:0000256" key="3">
    <source>
        <dbReference type="ARBA" id="ARBA00022692"/>
    </source>
</evidence>
<gene>
    <name evidence="9" type="ORF">GSCOC_T00036600001</name>
</gene>
<dbReference type="AlphaFoldDB" id="A0A068U1N0"/>
<dbReference type="InterPro" id="IPR001898">
    <property type="entry name" value="SLC13A/DASS"/>
</dbReference>
<evidence type="ECO:0000313" key="10">
    <source>
        <dbReference type="Proteomes" id="UP000295252"/>
    </source>
</evidence>
<dbReference type="NCBIfam" id="TIGR00785">
    <property type="entry name" value="dass"/>
    <property type="match status" value="1"/>
</dbReference>
<organism evidence="9 10">
    <name type="scientific">Coffea canephora</name>
    <name type="common">Robusta coffee</name>
    <dbReference type="NCBI Taxonomy" id="49390"/>
    <lineage>
        <taxon>Eukaryota</taxon>
        <taxon>Viridiplantae</taxon>
        <taxon>Streptophyta</taxon>
        <taxon>Embryophyta</taxon>
        <taxon>Tracheophyta</taxon>
        <taxon>Spermatophyta</taxon>
        <taxon>Magnoliopsida</taxon>
        <taxon>eudicotyledons</taxon>
        <taxon>Gunneridae</taxon>
        <taxon>Pentapetalae</taxon>
        <taxon>asterids</taxon>
        <taxon>lamiids</taxon>
        <taxon>Gentianales</taxon>
        <taxon>Rubiaceae</taxon>
        <taxon>Ixoroideae</taxon>
        <taxon>Gardenieae complex</taxon>
        <taxon>Bertiereae - Coffeeae clade</taxon>
        <taxon>Coffeeae</taxon>
        <taxon>Coffea</taxon>
    </lineage>
</organism>
<keyword evidence="4" id="KW-1001">Plastid inner membrane</keyword>
<dbReference type="GO" id="GO:0015140">
    <property type="term" value="F:malate transmembrane transporter activity"/>
    <property type="evidence" value="ECO:0007669"/>
    <property type="project" value="UniProtKB-ARBA"/>
</dbReference>
<comment type="similarity">
    <text evidence="2">Belongs to the SLC13A/DASS transporter (TC 2.A.47) family. DIT1 subfamily.</text>
</comment>
<feature type="transmembrane region" description="Helical" evidence="8">
    <location>
        <begin position="81"/>
        <end position="112"/>
    </location>
</feature>
<dbReference type="Pfam" id="PF00939">
    <property type="entry name" value="Na_sulph_symp"/>
    <property type="match status" value="1"/>
</dbReference>
<keyword evidence="10" id="KW-1185">Reference proteome</keyword>
<feature type="transmembrane region" description="Helical" evidence="8">
    <location>
        <begin position="370"/>
        <end position="393"/>
    </location>
</feature>
<feature type="region of interest" description="Disordered" evidence="7">
    <location>
        <begin position="1"/>
        <end position="34"/>
    </location>
</feature>
<feature type="transmembrane region" description="Helical" evidence="8">
    <location>
        <begin position="339"/>
        <end position="358"/>
    </location>
</feature>
<dbReference type="Proteomes" id="UP000295252">
    <property type="component" value="Chromosome IX"/>
</dbReference>
<dbReference type="PhylomeDB" id="A0A068U1N0"/>
<feature type="transmembrane region" description="Helical" evidence="8">
    <location>
        <begin position="405"/>
        <end position="425"/>
    </location>
</feature>
<dbReference type="PIRSF" id="PIRSF002457">
    <property type="entry name" value="DASS"/>
    <property type="match status" value="1"/>
</dbReference>
<evidence type="ECO:0000256" key="1">
    <source>
        <dbReference type="ARBA" id="ARBA00004478"/>
    </source>
</evidence>
<dbReference type="GO" id="GO:0009706">
    <property type="term" value="C:chloroplast inner membrane"/>
    <property type="evidence" value="ECO:0007669"/>
    <property type="project" value="UniProtKB-SubCell"/>
</dbReference>
<sequence>MSSPHSPSHEGHHDNHHLPTTTPPPPSPPSSLKTKRCKFSTTISNWKGVKFIPFIISVSIGIIFNFAVPKPHQLSRKSWQLLSIFLTTISGLILSPLPVGAWAMFCLTLTVITKTLTFMQAFSAFTNEVIWLIVISFFFSKGFVKTGLGERVAMMFVKWLGKNTLGLSYGLVLSEAAISPAMPSTTARAGGIFLPIIKSLAEASDSFPKDESARKLGAYLIQSQLQSSSSSSALFLTAAAQNMLCFKLAEALVVEISNGWVTWLKGSCVPAIVNLLVTPVLVYKMFPPKIKRTPDAAVVAKQKLAQMGPLKREEWFMIATMLITVALWISGTALNISSVIAALLGLSLLLLLGVLDWNDCLSEKSAWDTLAWFGVLVGMAGQLTALGVIQWVSGRVAHFLKSQSIGWFGSFFILQLAYFFVHYLFASQTAHVAALYSAFLEMHLASKVPGQLAAMALAYNTNLFGALTHYSSGQSAVYYGAGYVRLNDVFKLGIVMALINLITWGLIGLGWWKALHFY</sequence>
<evidence type="ECO:0000256" key="7">
    <source>
        <dbReference type="SAM" id="MobiDB-lite"/>
    </source>
</evidence>
<evidence type="ECO:0000256" key="8">
    <source>
        <dbReference type="SAM" id="Phobius"/>
    </source>
</evidence>
<dbReference type="InParanoid" id="A0A068U1N0"/>
<keyword evidence="4" id="KW-0934">Plastid</keyword>
<accession>A0A068U1N0</accession>